<dbReference type="InterPro" id="IPR019675">
    <property type="entry name" value="DUF2550"/>
</dbReference>
<reference evidence="2 3" key="1">
    <citation type="submission" date="2016-11" db="EMBL/GenBank/DDBJ databases">
        <authorList>
            <person name="Jaros S."/>
            <person name="Januszkiewicz K."/>
            <person name="Wedrychowicz H."/>
        </authorList>
    </citation>
    <scope>NUCLEOTIDE SEQUENCE [LARGE SCALE GENOMIC DNA]</scope>
    <source>
        <strain evidence="2 3">DSM 43832</strain>
    </source>
</reference>
<feature type="transmembrane region" description="Helical" evidence="1">
    <location>
        <begin position="6"/>
        <end position="24"/>
    </location>
</feature>
<keyword evidence="1" id="KW-0472">Membrane</keyword>
<sequence length="150" mass="16553">MGPTAIVVSIALLLACLCLTYLAVRRVRLMRGGGVDACLRRRPAGVLRDVTAGWHFGVGRYRGDELAWYRLTSLRIGPSMVLDRTRLEIVGRRAPFEGEAYVIPDAANVLHCRVDGQDVELAMTSEVLTGFLSWLEAAPPGHVEFYRRAG</sequence>
<name>A0A1M6QDN0_PSETH</name>
<evidence type="ECO:0000313" key="3">
    <source>
        <dbReference type="Proteomes" id="UP000184363"/>
    </source>
</evidence>
<dbReference type="OrthoDB" id="4793422at2"/>
<dbReference type="Proteomes" id="UP000184363">
    <property type="component" value="Unassembled WGS sequence"/>
</dbReference>
<accession>A0A1M6QDN0</accession>
<keyword evidence="1" id="KW-1133">Transmembrane helix</keyword>
<proteinExistence type="predicted"/>
<evidence type="ECO:0008006" key="4">
    <source>
        <dbReference type="Google" id="ProtNLM"/>
    </source>
</evidence>
<evidence type="ECO:0000313" key="2">
    <source>
        <dbReference type="EMBL" id="SHK18301.1"/>
    </source>
</evidence>
<protein>
    <recommendedName>
        <fullName evidence="4">DUF2550 domain-containing protein</fullName>
    </recommendedName>
</protein>
<dbReference type="Pfam" id="PF10739">
    <property type="entry name" value="DUF2550"/>
    <property type="match status" value="1"/>
</dbReference>
<dbReference type="RefSeq" id="WP_084754464.1">
    <property type="nucleotide sequence ID" value="NZ_CALGVN010000032.1"/>
</dbReference>
<dbReference type="EMBL" id="FRAP01000003">
    <property type="protein sequence ID" value="SHK18301.1"/>
    <property type="molecule type" value="Genomic_DNA"/>
</dbReference>
<dbReference type="AlphaFoldDB" id="A0A1M6QDN0"/>
<dbReference type="STRING" id="1848.SAMN05443637_103258"/>
<keyword evidence="3" id="KW-1185">Reference proteome</keyword>
<keyword evidence="1" id="KW-0812">Transmembrane</keyword>
<gene>
    <name evidence="2" type="ORF">SAMN05443637_103258</name>
</gene>
<evidence type="ECO:0000256" key="1">
    <source>
        <dbReference type="SAM" id="Phobius"/>
    </source>
</evidence>
<organism evidence="2 3">
    <name type="scientific">Pseudonocardia thermophila</name>
    <dbReference type="NCBI Taxonomy" id="1848"/>
    <lineage>
        <taxon>Bacteria</taxon>
        <taxon>Bacillati</taxon>
        <taxon>Actinomycetota</taxon>
        <taxon>Actinomycetes</taxon>
        <taxon>Pseudonocardiales</taxon>
        <taxon>Pseudonocardiaceae</taxon>
        <taxon>Pseudonocardia</taxon>
    </lineage>
</organism>